<dbReference type="InterPro" id="IPR013766">
    <property type="entry name" value="Thioredoxin_domain"/>
</dbReference>
<dbReference type="InterPro" id="IPR033658">
    <property type="entry name" value="GRX_PICOT-like"/>
</dbReference>
<dbReference type="OrthoDB" id="415696at2759"/>
<evidence type="ECO:0000313" key="5">
    <source>
        <dbReference type="Proteomes" id="UP000515204"/>
    </source>
</evidence>
<protein>
    <submittedName>
        <fullName evidence="6">Glutaredoxin-3</fullName>
    </submittedName>
</protein>
<dbReference type="InterPro" id="IPR004480">
    <property type="entry name" value="Monothiol_GRX-rel"/>
</dbReference>
<dbReference type="NCBIfam" id="TIGR00365">
    <property type="entry name" value="Grx4 family monothiol glutaredoxin"/>
    <property type="match status" value="1"/>
</dbReference>
<organism evidence="5 6">
    <name type="scientific">Dinoponera quadriceps</name>
    <name type="common">South American ant</name>
    <dbReference type="NCBI Taxonomy" id="609295"/>
    <lineage>
        <taxon>Eukaryota</taxon>
        <taxon>Metazoa</taxon>
        <taxon>Ecdysozoa</taxon>
        <taxon>Arthropoda</taxon>
        <taxon>Hexapoda</taxon>
        <taxon>Insecta</taxon>
        <taxon>Pterygota</taxon>
        <taxon>Neoptera</taxon>
        <taxon>Endopterygota</taxon>
        <taxon>Hymenoptera</taxon>
        <taxon>Apocrita</taxon>
        <taxon>Aculeata</taxon>
        <taxon>Formicoidea</taxon>
        <taxon>Formicidae</taxon>
        <taxon>Ponerinae</taxon>
        <taxon>Ponerini</taxon>
        <taxon>Dinoponera</taxon>
    </lineage>
</organism>
<dbReference type="CTD" id="34745"/>
<evidence type="ECO:0000256" key="1">
    <source>
        <dbReference type="ARBA" id="ARBA00022723"/>
    </source>
</evidence>
<evidence type="ECO:0000313" key="6">
    <source>
        <dbReference type="RefSeq" id="XP_014485130.1"/>
    </source>
</evidence>
<reference evidence="6" key="1">
    <citation type="submission" date="2025-08" db="UniProtKB">
        <authorList>
            <consortium name="RefSeq"/>
        </authorList>
    </citation>
    <scope>IDENTIFICATION</scope>
</reference>
<dbReference type="InterPro" id="IPR002109">
    <property type="entry name" value="Glutaredoxin"/>
</dbReference>
<sequence length="235" mass="26714">MTVTELDTERVFDDFVKSRELTVVHFYAPWAAQCSQIDDVLEEMCKLEEYRGVQFGRVEAENVPMVSHKFGIAVVPTVLLLRNSCIVDRVDGVNTIELTGKVKHHLYNKDPLSDHVIKFKEPLEERLKKLTNQAPCMLFMKGNPAQPRCGFSRTIVSILDGYKADYKTFDILQDNEVREGLKKLSNWPTYPQLYINGDLIGGLDIVKEMSESGELECMLPKKESVEERRVAGASV</sequence>
<dbReference type="Gene3D" id="3.40.30.10">
    <property type="entry name" value="Glutaredoxin"/>
    <property type="match status" value="2"/>
</dbReference>
<dbReference type="GO" id="GO:0051536">
    <property type="term" value="F:iron-sulfur cluster binding"/>
    <property type="evidence" value="ECO:0007669"/>
    <property type="project" value="UniProtKB-KW"/>
</dbReference>
<dbReference type="RefSeq" id="XP_014485130.1">
    <property type="nucleotide sequence ID" value="XM_014629644.1"/>
</dbReference>
<evidence type="ECO:0000259" key="4">
    <source>
        <dbReference type="PROSITE" id="PS51352"/>
    </source>
</evidence>
<dbReference type="CDD" id="cd03028">
    <property type="entry name" value="GRX_PICOT_like"/>
    <property type="match status" value="1"/>
</dbReference>
<dbReference type="GO" id="GO:0005634">
    <property type="term" value="C:nucleus"/>
    <property type="evidence" value="ECO:0007669"/>
    <property type="project" value="TreeGrafter"/>
</dbReference>
<dbReference type="Proteomes" id="UP000515204">
    <property type="component" value="Unplaced"/>
</dbReference>
<evidence type="ECO:0000256" key="2">
    <source>
        <dbReference type="ARBA" id="ARBA00023004"/>
    </source>
</evidence>
<keyword evidence="1" id="KW-0479">Metal-binding</keyword>
<keyword evidence="5" id="KW-1185">Reference proteome</keyword>
<dbReference type="Pfam" id="PF00085">
    <property type="entry name" value="Thioredoxin"/>
    <property type="match status" value="1"/>
</dbReference>
<name>A0A6P3Y2S1_DINQU</name>
<evidence type="ECO:0000256" key="3">
    <source>
        <dbReference type="ARBA" id="ARBA00023014"/>
    </source>
</evidence>
<gene>
    <name evidence="6" type="primary">LOC106749799</name>
</gene>
<dbReference type="FunFam" id="3.40.30.10:FF:000012">
    <property type="entry name" value="Monothiol glutaredoxin"/>
    <property type="match status" value="1"/>
</dbReference>
<proteinExistence type="predicted"/>
<dbReference type="CDD" id="cd02984">
    <property type="entry name" value="TRX_PICOT"/>
    <property type="match status" value="1"/>
</dbReference>
<dbReference type="Pfam" id="PF00462">
    <property type="entry name" value="Glutaredoxin"/>
    <property type="match status" value="1"/>
</dbReference>
<dbReference type="PROSITE" id="PS51352">
    <property type="entry name" value="THIOREDOXIN_2"/>
    <property type="match status" value="1"/>
</dbReference>
<dbReference type="InterPro" id="IPR036249">
    <property type="entry name" value="Thioredoxin-like_sf"/>
</dbReference>
<dbReference type="SUPFAM" id="SSF52833">
    <property type="entry name" value="Thioredoxin-like"/>
    <property type="match status" value="2"/>
</dbReference>
<dbReference type="PANTHER" id="PTHR10293:SF73">
    <property type="entry name" value="GLUTAREDOXIN-3"/>
    <property type="match status" value="1"/>
</dbReference>
<keyword evidence="2" id="KW-0408">Iron</keyword>
<keyword evidence="3" id="KW-0411">Iron-sulfur</keyword>
<dbReference type="GO" id="GO:0005829">
    <property type="term" value="C:cytosol"/>
    <property type="evidence" value="ECO:0007669"/>
    <property type="project" value="TreeGrafter"/>
</dbReference>
<dbReference type="AlphaFoldDB" id="A0A6P3Y2S1"/>
<dbReference type="KEGG" id="dqu:106749799"/>
<dbReference type="GO" id="GO:0006879">
    <property type="term" value="P:intracellular iron ion homeostasis"/>
    <property type="evidence" value="ECO:0007669"/>
    <property type="project" value="TreeGrafter"/>
</dbReference>
<dbReference type="GO" id="GO:0046872">
    <property type="term" value="F:metal ion binding"/>
    <property type="evidence" value="ECO:0007669"/>
    <property type="project" value="UniProtKB-KW"/>
</dbReference>
<dbReference type="PANTHER" id="PTHR10293">
    <property type="entry name" value="GLUTAREDOXIN FAMILY MEMBER"/>
    <property type="match status" value="1"/>
</dbReference>
<dbReference type="PROSITE" id="PS51354">
    <property type="entry name" value="GLUTAREDOXIN_2"/>
    <property type="match status" value="1"/>
</dbReference>
<feature type="domain" description="Thioredoxin" evidence="4">
    <location>
        <begin position="1"/>
        <end position="125"/>
    </location>
</feature>
<dbReference type="GeneID" id="106749799"/>
<accession>A0A6P3Y2S1</accession>